<feature type="transmembrane region" description="Helical" evidence="1">
    <location>
        <begin position="36"/>
        <end position="56"/>
    </location>
</feature>
<evidence type="ECO:0000313" key="2">
    <source>
        <dbReference type="EMBL" id="ADY00968.1"/>
    </source>
</evidence>
<proteinExistence type="predicted"/>
<reference evidence="2 3" key="1">
    <citation type="journal article" date="2011" name="J. Bacteriol.">
        <title>Complete genome sequence of 'Vulcanisaeta moutnovskia' strain 768-28, a novel member of the hyperthermophilic crenarchaeal genus vulcanisaeta.</title>
        <authorList>
            <person name="Gumerov V.M."/>
            <person name="Mardanov A.V."/>
            <person name="Beletsky A.V."/>
            <person name="Prokofeva M.I."/>
            <person name="Bonch-Osmolovskaya E.A."/>
            <person name="Ravin N.V."/>
            <person name="Skryabin K.G."/>
        </authorList>
    </citation>
    <scope>NUCLEOTIDE SEQUENCE [LARGE SCALE GENOMIC DNA]</scope>
    <source>
        <strain evidence="2 3">768-28</strain>
    </source>
</reference>
<dbReference type="Proteomes" id="UP000007485">
    <property type="component" value="Chromosome"/>
</dbReference>
<evidence type="ECO:0000313" key="3">
    <source>
        <dbReference type="Proteomes" id="UP000007485"/>
    </source>
</evidence>
<sequence length="119" mass="13714">MPPIDLLVVLTIPMIAIHIIIAIISMRYLTIARSIGLPIAIYEGIYYVLLLTYLLLNRYDPLLLSIAALFLVIHVGGAYLYINGTLAYLSRKRSNLRYYGYYELTELMFIIIVMYLLIH</sequence>
<protein>
    <submittedName>
        <fullName evidence="2">Uncharacterized protein</fullName>
    </submittedName>
</protein>
<dbReference type="eggNOG" id="arCOG07053">
    <property type="taxonomic scope" value="Archaea"/>
</dbReference>
<keyword evidence="1" id="KW-1133">Transmembrane helix</keyword>
<feature type="transmembrane region" description="Helical" evidence="1">
    <location>
        <begin position="62"/>
        <end position="89"/>
    </location>
</feature>
<feature type="transmembrane region" description="Helical" evidence="1">
    <location>
        <begin position="101"/>
        <end position="118"/>
    </location>
</feature>
<keyword evidence="1" id="KW-0812">Transmembrane</keyword>
<feature type="transmembrane region" description="Helical" evidence="1">
    <location>
        <begin position="6"/>
        <end position="24"/>
    </location>
</feature>
<dbReference type="EMBL" id="CP002529">
    <property type="protein sequence ID" value="ADY00968.1"/>
    <property type="molecule type" value="Genomic_DNA"/>
</dbReference>
<evidence type="ECO:0000256" key="1">
    <source>
        <dbReference type="SAM" id="Phobius"/>
    </source>
</evidence>
<keyword evidence="3" id="KW-1185">Reference proteome</keyword>
<dbReference type="HOGENOM" id="CLU_2056191_0_0_2"/>
<name>F0QW44_VULM7</name>
<accession>F0QW44</accession>
<gene>
    <name evidence="2" type="ordered locus">VMUT_0757</name>
</gene>
<dbReference type="KEGG" id="vmo:VMUT_0757"/>
<dbReference type="AlphaFoldDB" id="F0QW44"/>
<organism evidence="2 3">
    <name type="scientific">Vulcanisaeta moutnovskia (strain 768-28)</name>
    <dbReference type="NCBI Taxonomy" id="985053"/>
    <lineage>
        <taxon>Archaea</taxon>
        <taxon>Thermoproteota</taxon>
        <taxon>Thermoprotei</taxon>
        <taxon>Thermoproteales</taxon>
        <taxon>Thermoproteaceae</taxon>
        <taxon>Vulcanisaeta</taxon>
    </lineage>
</organism>
<dbReference type="OrthoDB" id="381477at2157"/>
<dbReference type="STRING" id="985053.VMUT_0757"/>
<keyword evidence="1" id="KW-0472">Membrane</keyword>
<dbReference type="RefSeq" id="WP_013604130.1">
    <property type="nucleotide sequence ID" value="NC_015151.1"/>
</dbReference>
<dbReference type="GeneID" id="10288409"/>